<sequence length="149" mass="15355">MLTLTGAGGVGKTRLSMRVGEVARRAFPDGVWLVELAHVNDPGLVASTVARELGLRDDISAPLTALTEHLADADLLLILDNCEHVIDACAVLADRLVPATTGLRILAISREPLGVPGEQIATTDSPPSTHQAQAGGGEADAEPLAPAQA</sequence>
<dbReference type="AlphaFoldDB" id="A0A4R6P0Z8"/>
<dbReference type="InterPro" id="IPR027417">
    <property type="entry name" value="P-loop_NTPase"/>
</dbReference>
<evidence type="ECO:0000313" key="4">
    <source>
        <dbReference type="Proteomes" id="UP000295087"/>
    </source>
</evidence>
<name>A0A4R6P0Z8_NOCIG</name>
<feature type="region of interest" description="Disordered" evidence="1">
    <location>
        <begin position="116"/>
        <end position="149"/>
    </location>
</feature>
<dbReference type="GO" id="GO:0016887">
    <property type="term" value="F:ATP hydrolysis activity"/>
    <property type="evidence" value="ECO:0007669"/>
    <property type="project" value="InterPro"/>
</dbReference>
<evidence type="ECO:0000259" key="2">
    <source>
        <dbReference type="Pfam" id="PF13401"/>
    </source>
</evidence>
<dbReference type="EMBL" id="SNXK01000009">
    <property type="protein sequence ID" value="TDP31137.1"/>
    <property type="molecule type" value="Genomic_DNA"/>
</dbReference>
<organism evidence="3 4">
    <name type="scientific">Nocardia ignorata</name>
    <dbReference type="NCBI Taxonomy" id="145285"/>
    <lineage>
        <taxon>Bacteria</taxon>
        <taxon>Bacillati</taxon>
        <taxon>Actinomycetota</taxon>
        <taxon>Actinomycetes</taxon>
        <taxon>Mycobacteriales</taxon>
        <taxon>Nocardiaceae</taxon>
        <taxon>Nocardia</taxon>
    </lineage>
</organism>
<gene>
    <name evidence="3" type="ORF">DFR75_109106</name>
</gene>
<keyword evidence="4" id="KW-1185">Reference proteome</keyword>
<dbReference type="Proteomes" id="UP000295087">
    <property type="component" value="Unassembled WGS sequence"/>
</dbReference>
<evidence type="ECO:0000256" key="1">
    <source>
        <dbReference type="SAM" id="MobiDB-lite"/>
    </source>
</evidence>
<dbReference type="PANTHER" id="PTHR47691">
    <property type="entry name" value="REGULATOR-RELATED"/>
    <property type="match status" value="1"/>
</dbReference>
<comment type="caution">
    <text evidence="3">The sequence shown here is derived from an EMBL/GenBank/DDBJ whole genome shotgun (WGS) entry which is preliminary data.</text>
</comment>
<dbReference type="RefSeq" id="WP_378669794.1">
    <property type="nucleotide sequence ID" value="NZ_JBHXPO010000010.1"/>
</dbReference>
<proteinExistence type="predicted"/>
<dbReference type="PANTHER" id="PTHR47691:SF3">
    <property type="entry name" value="HTH-TYPE TRANSCRIPTIONAL REGULATOR RV0890C-RELATED"/>
    <property type="match status" value="1"/>
</dbReference>
<protein>
    <submittedName>
        <fullName evidence="3">AAA domain-containing protein</fullName>
    </submittedName>
</protein>
<dbReference type="Gene3D" id="3.40.50.300">
    <property type="entry name" value="P-loop containing nucleotide triphosphate hydrolases"/>
    <property type="match status" value="1"/>
</dbReference>
<dbReference type="SUPFAM" id="SSF52540">
    <property type="entry name" value="P-loop containing nucleoside triphosphate hydrolases"/>
    <property type="match status" value="1"/>
</dbReference>
<feature type="domain" description="ORC1/DEAH AAA+ ATPase" evidence="2">
    <location>
        <begin position="1"/>
        <end position="86"/>
    </location>
</feature>
<accession>A0A4R6P0Z8</accession>
<dbReference type="InterPro" id="IPR049945">
    <property type="entry name" value="AAA_22"/>
</dbReference>
<evidence type="ECO:0000313" key="3">
    <source>
        <dbReference type="EMBL" id="TDP31137.1"/>
    </source>
</evidence>
<feature type="compositionally biased region" description="Polar residues" evidence="1">
    <location>
        <begin position="120"/>
        <end position="130"/>
    </location>
</feature>
<dbReference type="Pfam" id="PF13401">
    <property type="entry name" value="AAA_22"/>
    <property type="match status" value="1"/>
</dbReference>
<reference evidence="3 4" key="1">
    <citation type="submission" date="2019-03" db="EMBL/GenBank/DDBJ databases">
        <title>Genomic Encyclopedia of Type Strains, Phase IV (KMG-IV): sequencing the most valuable type-strain genomes for metagenomic binning, comparative biology and taxonomic classification.</title>
        <authorList>
            <person name="Goeker M."/>
        </authorList>
    </citation>
    <scope>NUCLEOTIDE SEQUENCE [LARGE SCALE GENOMIC DNA]</scope>
    <source>
        <strain evidence="3 4">DSM 44496</strain>
    </source>
</reference>